<dbReference type="EMBL" id="BARU01018245">
    <property type="protein sequence ID" value="GAH54202.1"/>
    <property type="molecule type" value="Genomic_DNA"/>
</dbReference>
<protein>
    <submittedName>
        <fullName evidence="1">Uncharacterized protein</fullName>
    </submittedName>
</protein>
<sequence length="36" mass="4426">MVFRETVRILKIGIELSFNIKRRFHANKIRTIKKIR</sequence>
<proteinExistence type="predicted"/>
<reference evidence="1" key="1">
    <citation type="journal article" date="2014" name="Front. Microbiol.">
        <title>High frequency of phylogenetically diverse reductive dehalogenase-homologous genes in deep subseafloor sedimentary metagenomes.</title>
        <authorList>
            <person name="Kawai M."/>
            <person name="Futagami T."/>
            <person name="Toyoda A."/>
            <person name="Takaki Y."/>
            <person name="Nishi S."/>
            <person name="Hori S."/>
            <person name="Arai W."/>
            <person name="Tsubouchi T."/>
            <person name="Morono Y."/>
            <person name="Uchiyama I."/>
            <person name="Ito T."/>
            <person name="Fujiyama A."/>
            <person name="Inagaki F."/>
            <person name="Takami H."/>
        </authorList>
    </citation>
    <scope>NUCLEOTIDE SEQUENCE</scope>
    <source>
        <strain evidence="1">Expedition CK06-06</strain>
    </source>
</reference>
<organism evidence="1">
    <name type="scientific">marine sediment metagenome</name>
    <dbReference type="NCBI Taxonomy" id="412755"/>
    <lineage>
        <taxon>unclassified sequences</taxon>
        <taxon>metagenomes</taxon>
        <taxon>ecological metagenomes</taxon>
    </lineage>
</organism>
<accession>X1GAE0</accession>
<name>X1GAE0_9ZZZZ</name>
<comment type="caution">
    <text evidence="1">The sequence shown here is derived from an EMBL/GenBank/DDBJ whole genome shotgun (WGS) entry which is preliminary data.</text>
</comment>
<feature type="non-terminal residue" evidence="1">
    <location>
        <position position="36"/>
    </location>
</feature>
<dbReference type="AlphaFoldDB" id="X1GAE0"/>
<evidence type="ECO:0000313" key="1">
    <source>
        <dbReference type="EMBL" id="GAH54202.1"/>
    </source>
</evidence>
<gene>
    <name evidence="1" type="ORF">S03H2_30174</name>
</gene>